<gene>
    <name evidence="2" type="ORF">PG996_013757</name>
</gene>
<keyword evidence="3" id="KW-1185">Reference proteome</keyword>
<protein>
    <submittedName>
        <fullName evidence="2">Uncharacterized protein</fullName>
    </submittedName>
</protein>
<feature type="region of interest" description="Disordered" evidence="1">
    <location>
        <begin position="609"/>
        <end position="628"/>
    </location>
</feature>
<accession>A0ABR1TJ42</accession>
<dbReference type="Proteomes" id="UP001446871">
    <property type="component" value="Unassembled WGS sequence"/>
</dbReference>
<reference evidence="2 3" key="1">
    <citation type="submission" date="2023-01" db="EMBL/GenBank/DDBJ databases">
        <title>Analysis of 21 Apiospora genomes using comparative genomics revels a genus with tremendous synthesis potential of carbohydrate active enzymes and secondary metabolites.</title>
        <authorList>
            <person name="Sorensen T."/>
        </authorList>
    </citation>
    <scope>NUCLEOTIDE SEQUENCE [LARGE SCALE GENOMIC DNA]</scope>
    <source>
        <strain evidence="2 3">CBS 83171</strain>
    </source>
</reference>
<sequence>MPYRLADAPNWVPESQTLEVLLGKRNQSSPSTQKTKTLQELDDAERRQTGLVKLGKTTDKIQGDPFGIHYGWAGNVAHPTDERMVSFYYPVLDSCFPVINADQLIHQLRIMPEIFEKLNESTISATDEIDNIRRLLSAVEATNPAEIASQFAPTSFVRHPSGNNHDIIVTFQLGRHRVRLIQAWDLEVGGAAPTPGGFLSRSTGEPIMSIALQQYMMATLMNVWDPTVAQADAGAVFAYLQDLRHEAQYRYWFETDPDGRERLQHESSLPKDDKVQNCLDEILNCWPEAWTGGDQDPDHFSQRAKEDQMSASLGRPMELLDEDIILVTDRRGMLGFASFEGLAQLLFGSTTTNRLADCLDLWSFFTPLPAPEPWRRVIDRHSTLKMHPELDMSKATVDTLAQAKMATAHYGSCASTDGVHILKTRDSKFLGIPDSGNCVDMFPRFYQAAFGKAASLLYFLMTSLDQGPYMDGCCIFEGLPESRRLSVCNDNHDFSTKFSLGINTESSRDSDTAGAGFAGLVTLGQYQGRQQTLLSISCGRSRLTTTCATQTGGELCMPDLGFKVPCTPGTTAIVGGGLKYHTSDFSGQRFVMTGSNEESCKRYAYASYEASQKGSKGFAEQAKTSPRS</sequence>
<proteinExistence type="predicted"/>
<evidence type="ECO:0000313" key="3">
    <source>
        <dbReference type="Proteomes" id="UP001446871"/>
    </source>
</evidence>
<evidence type="ECO:0000313" key="2">
    <source>
        <dbReference type="EMBL" id="KAK8045693.1"/>
    </source>
</evidence>
<name>A0ABR1TJ42_9PEZI</name>
<dbReference type="EMBL" id="JAQQWM010000009">
    <property type="protein sequence ID" value="KAK8045693.1"/>
    <property type="molecule type" value="Genomic_DNA"/>
</dbReference>
<organism evidence="2 3">
    <name type="scientific">Apiospora saccharicola</name>
    <dbReference type="NCBI Taxonomy" id="335842"/>
    <lineage>
        <taxon>Eukaryota</taxon>
        <taxon>Fungi</taxon>
        <taxon>Dikarya</taxon>
        <taxon>Ascomycota</taxon>
        <taxon>Pezizomycotina</taxon>
        <taxon>Sordariomycetes</taxon>
        <taxon>Xylariomycetidae</taxon>
        <taxon>Amphisphaeriales</taxon>
        <taxon>Apiosporaceae</taxon>
        <taxon>Apiospora</taxon>
    </lineage>
</organism>
<comment type="caution">
    <text evidence="2">The sequence shown here is derived from an EMBL/GenBank/DDBJ whole genome shotgun (WGS) entry which is preliminary data.</text>
</comment>
<evidence type="ECO:0000256" key="1">
    <source>
        <dbReference type="SAM" id="MobiDB-lite"/>
    </source>
</evidence>